<dbReference type="PROSITE" id="PS51197">
    <property type="entry name" value="HTH_RRF2_2"/>
    <property type="match status" value="1"/>
</dbReference>
<dbReference type="AlphaFoldDB" id="A0A4U0YKG8"/>
<dbReference type="SUPFAM" id="SSF46785">
    <property type="entry name" value="Winged helix' DNA-binding domain"/>
    <property type="match status" value="1"/>
</dbReference>
<dbReference type="RefSeq" id="WP_136868462.1">
    <property type="nucleotide sequence ID" value="NZ_SWAV01000001.1"/>
</dbReference>
<sequence>MSQSTRLITASYILSFVGANSPQRLSTDTIAKWVKTHPTRVRNLVSQLVKAGILISYRGANGGLTLARDPREINLRQVYDAVQDSPLIAEKIENPFTGFEDHCKVFEVFTQLFELLENNVRLDLEKITADKLFTAFDVPYEKQG</sequence>
<accession>A0A4U0YKG8</accession>
<dbReference type="Proteomes" id="UP000305198">
    <property type="component" value="Unassembled WGS sequence"/>
</dbReference>
<dbReference type="Gene3D" id="1.10.10.10">
    <property type="entry name" value="Winged helix-like DNA-binding domain superfamily/Winged helix DNA-binding domain"/>
    <property type="match status" value="1"/>
</dbReference>
<dbReference type="Pfam" id="PF02082">
    <property type="entry name" value="Rrf2"/>
    <property type="match status" value="1"/>
</dbReference>
<gene>
    <name evidence="1" type="ORF">FA869_00310</name>
</gene>
<reference evidence="1 2" key="1">
    <citation type="submission" date="2019-04" db="EMBL/GenBank/DDBJ databases">
        <title>Crypto-aerobic microbial life in anoxic (sulfidic) marine sediments.</title>
        <authorList>
            <person name="Bhattacharya S."/>
            <person name="Roy C."/>
            <person name="Mondal N."/>
            <person name="Sarkar J."/>
            <person name="Mandal S."/>
            <person name="Rameez M.J."/>
            <person name="Ghosh W."/>
        </authorList>
    </citation>
    <scope>NUCLEOTIDE SEQUENCE [LARGE SCALE GENOMIC DNA]</scope>
    <source>
        <strain evidence="1 2">SBBB</strain>
    </source>
</reference>
<protein>
    <submittedName>
        <fullName evidence="1">Rrf2 family transcriptional regulator</fullName>
    </submittedName>
</protein>
<dbReference type="InterPro" id="IPR036388">
    <property type="entry name" value="WH-like_DNA-bd_sf"/>
</dbReference>
<dbReference type="PANTHER" id="PTHR33221:SF15">
    <property type="entry name" value="HTH-TYPE TRANSCRIPTIONAL REGULATOR YWGB-RELATED"/>
    <property type="match status" value="1"/>
</dbReference>
<evidence type="ECO:0000313" key="2">
    <source>
        <dbReference type="Proteomes" id="UP000305198"/>
    </source>
</evidence>
<evidence type="ECO:0000313" key="1">
    <source>
        <dbReference type="EMBL" id="TKA92672.1"/>
    </source>
</evidence>
<dbReference type="InterPro" id="IPR036390">
    <property type="entry name" value="WH_DNA-bd_sf"/>
</dbReference>
<comment type="caution">
    <text evidence="1">The sequence shown here is derived from an EMBL/GenBank/DDBJ whole genome shotgun (WGS) entry which is preliminary data.</text>
</comment>
<dbReference type="GO" id="GO:0003700">
    <property type="term" value="F:DNA-binding transcription factor activity"/>
    <property type="evidence" value="ECO:0007669"/>
    <property type="project" value="TreeGrafter"/>
</dbReference>
<organism evidence="1 2">
    <name type="scientific">Halopseudomonas bauzanensis</name>
    <dbReference type="NCBI Taxonomy" id="653930"/>
    <lineage>
        <taxon>Bacteria</taxon>
        <taxon>Pseudomonadati</taxon>
        <taxon>Pseudomonadota</taxon>
        <taxon>Gammaproteobacteria</taxon>
        <taxon>Pseudomonadales</taxon>
        <taxon>Pseudomonadaceae</taxon>
        <taxon>Halopseudomonas</taxon>
    </lineage>
</organism>
<dbReference type="EMBL" id="SWAV01000001">
    <property type="protein sequence ID" value="TKA92672.1"/>
    <property type="molecule type" value="Genomic_DNA"/>
</dbReference>
<dbReference type="PANTHER" id="PTHR33221">
    <property type="entry name" value="WINGED HELIX-TURN-HELIX TRANSCRIPTIONAL REGULATOR, RRF2 FAMILY"/>
    <property type="match status" value="1"/>
</dbReference>
<name>A0A4U0YKG8_9GAMM</name>
<dbReference type="GO" id="GO:0005829">
    <property type="term" value="C:cytosol"/>
    <property type="evidence" value="ECO:0007669"/>
    <property type="project" value="TreeGrafter"/>
</dbReference>
<proteinExistence type="predicted"/>
<dbReference type="InterPro" id="IPR000944">
    <property type="entry name" value="Tscrpt_reg_Rrf2"/>
</dbReference>